<dbReference type="AlphaFoldDB" id="A0A482WV76"/>
<evidence type="ECO:0008006" key="4">
    <source>
        <dbReference type="Google" id="ProtNLM"/>
    </source>
</evidence>
<dbReference type="InterPro" id="IPR036179">
    <property type="entry name" value="Ig-like_dom_sf"/>
</dbReference>
<keyword evidence="3" id="KW-1185">Reference proteome</keyword>
<dbReference type="PANTHER" id="PTHR23279">
    <property type="entry name" value="DEFECTIVE PROBOSCIS EXTENSION RESPONSE DPR -RELATED"/>
    <property type="match status" value="1"/>
</dbReference>
<dbReference type="Proteomes" id="UP000291343">
    <property type="component" value="Unassembled WGS sequence"/>
</dbReference>
<feature type="transmembrane region" description="Helical" evidence="1">
    <location>
        <begin position="78"/>
        <end position="99"/>
    </location>
</feature>
<dbReference type="EMBL" id="QKKF02025050">
    <property type="protein sequence ID" value="RZF37206.1"/>
    <property type="molecule type" value="Genomic_DNA"/>
</dbReference>
<protein>
    <recommendedName>
        <fullName evidence="4">Ig-like domain-containing protein</fullName>
    </recommendedName>
</protein>
<proteinExistence type="predicted"/>
<evidence type="ECO:0000313" key="2">
    <source>
        <dbReference type="EMBL" id="RZF37206.1"/>
    </source>
</evidence>
<sequence length="242" mass="25808">MEIGDCIRSDACYRLGGRYEVGWGWWEGALGYGGVRQAGPGKRSEFSADKNRGLYEGVLCNDLACTITKTKGCLIRSFVLFAAATSCDLFLLLLILLLAPQSVSPASLLSRLLAAVDIDSQCGGPPLPLTLTDSFPPYTVPICTLPLNGLVVVVEINYDSPRGGVSVITEKGDMTTSYLLIQRAQAADSGKYTCNPSNANSKTVVVHVLNEHPAAMQHGGQLRLQNPMSVFLISATVILLGS</sequence>
<organism evidence="2 3">
    <name type="scientific">Laodelphax striatellus</name>
    <name type="common">Small brown planthopper</name>
    <name type="synonym">Delphax striatella</name>
    <dbReference type="NCBI Taxonomy" id="195883"/>
    <lineage>
        <taxon>Eukaryota</taxon>
        <taxon>Metazoa</taxon>
        <taxon>Ecdysozoa</taxon>
        <taxon>Arthropoda</taxon>
        <taxon>Hexapoda</taxon>
        <taxon>Insecta</taxon>
        <taxon>Pterygota</taxon>
        <taxon>Neoptera</taxon>
        <taxon>Paraneoptera</taxon>
        <taxon>Hemiptera</taxon>
        <taxon>Auchenorrhyncha</taxon>
        <taxon>Fulgoroidea</taxon>
        <taxon>Delphacidae</taxon>
        <taxon>Criomorphinae</taxon>
        <taxon>Laodelphax</taxon>
    </lineage>
</organism>
<dbReference type="SMR" id="A0A482WV76"/>
<keyword evidence="1" id="KW-0812">Transmembrane</keyword>
<dbReference type="GO" id="GO:0050808">
    <property type="term" value="P:synapse organization"/>
    <property type="evidence" value="ECO:0007669"/>
    <property type="project" value="TreeGrafter"/>
</dbReference>
<dbReference type="InterPro" id="IPR013783">
    <property type="entry name" value="Ig-like_fold"/>
</dbReference>
<dbReference type="PANTHER" id="PTHR23279:SF13">
    <property type="entry name" value="DEFECTIVE PROBOSCIS EXTENSION RESPONSE 21"/>
    <property type="match status" value="1"/>
</dbReference>
<dbReference type="GO" id="GO:0032589">
    <property type="term" value="C:neuron projection membrane"/>
    <property type="evidence" value="ECO:0007669"/>
    <property type="project" value="TreeGrafter"/>
</dbReference>
<keyword evidence="1" id="KW-0472">Membrane</keyword>
<keyword evidence="1" id="KW-1133">Transmembrane helix</keyword>
<dbReference type="Gene3D" id="2.60.40.10">
    <property type="entry name" value="Immunoglobulins"/>
    <property type="match status" value="1"/>
</dbReference>
<evidence type="ECO:0000313" key="3">
    <source>
        <dbReference type="Proteomes" id="UP000291343"/>
    </source>
</evidence>
<name>A0A482WV76_LAOST</name>
<accession>A0A482WV76</accession>
<evidence type="ECO:0000256" key="1">
    <source>
        <dbReference type="SAM" id="Phobius"/>
    </source>
</evidence>
<dbReference type="InParanoid" id="A0A482WV76"/>
<dbReference type="STRING" id="195883.A0A482WV76"/>
<dbReference type="InterPro" id="IPR037448">
    <property type="entry name" value="Zig-8"/>
</dbReference>
<comment type="caution">
    <text evidence="2">The sequence shown here is derived from an EMBL/GenBank/DDBJ whole genome shotgun (WGS) entry which is preliminary data.</text>
</comment>
<dbReference type="OrthoDB" id="6365338at2759"/>
<dbReference type="SUPFAM" id="SSF48726">
    <property type="entry name" value="Immunoglobulin"/>
    <property type="match status" value="1"/>
</dbReference>
<gene>
    <name evidence="2" type="ORF">LSTR_LSTR014244</name>
</gene>
<reference evidence="2 3" key="1">
    <citation type="journal article" date="2017" name="Gigascience">
        <title>Genome sequence of the small brown planthopper, Laodelphax striatellus.</title>
        <authorList>
            <person name="Zhu J."/>
            <person name="Jiang F."/>
            <person name="Wang X."/>
            <person name="Yang P."/>
            <person name="Bao Y."/>
            <person name="Zhao W."/>
            <person name="Wang W."/>
            <person name="Lu H."/>
            <person name="Wang Q."/>
            <person name="Cui N."/>
            <person name="Li J."/>
            <person name="Chen X."/>
            <person name="Luo L."/>
            <person name="Yu J."/>
            <person name="Kang L."/>
            <person name="Cui F."/>
        </authorList>
    </citation>
    <scope>NUCLEOTIDE SEQUENCE [LARGE SCALE GENOMIC DNA]</scope>
    <source>
        <strain evidence="2">Lst14</strain>
    </source>
</reference>